<reference evidence="2 3" key="1">
    <citation type="journal article" date="2006" name="Int. J. Syst. Evol. Microbiol.">
        <title>Costertonia aggregata gen. nov., sp. nov., a mesophilic marine bacterium of the family Flavobacteriaceae, isolated from a mature biofilm.</title>
        <authorList>
            <person name="Kwon K.K."/>
            <person name="Lee Y.K."/>
            <person name="Lee H.K."/>
        </authorList>
    </citation>
    <scope>NUCLEOTIDE SEQUENCE [LARGE SCALE GENOMIC DNA]</scope>
    <source>
        <strain evidence="2 3">KCCM 42265</strain>
    </source>
</reference>
<evidence type="ECO:0000313" key="3">
    <source>
        <dbReference type="Proteomes" id="UP000509302"/>
    </source>
</evidence>
<dbReference type="InterPro" id="IPR025380">
    <property type="entry name" value="DUF4369"/>
</dbReference>
<protein>
    <submittedName>
        <fullName evidence="2">DUF4369 domain-containing protein</fullName>
    </submittedName>
</protein>
<keyword evidence="3" id="KW-1185">Reference proteome</keyword>
<dbReference type="RefSeq" id="WP_179242895.1">
    <property type="nucleotide sequence ID" value="NZ_CP058595.1"/>
</dbReference>
<name>A0A7H9AT59_9FLAO</name>
<dbReference type="AlphaFoldDB" id="A0A7H9AT59"/>
<evidence type="ECO:0000259" key="1">
    <source>
        <dbReference type="Pfam" id="PF14289"/>
    </source>
</evidence>
<evidence type="ECO:0000313" key="2">
    <source>
        <dbReference type="EMBL" id="QLG46616.1"/>
    </source>
</evidence>
<feature type="domain" description="DUF4369" evidence="1">
    <location>
        <begin position="27"/>
        <end position="78"/>
    </location>
</feature>
<sequence length="91" mass="10257">MKNILYFWLLIAMGSCQINSQKETIGYKINGKITGATDSLKVIISNVYFMDSTIVKDGEFSFSGKTDTPRKILLTIEMLLNVTVFGWKTPK</sequence>
<dbReference type="EMBL" id="CP058595">
    <property type="protein sequence ID" value="QLG46616.1"/>
    <property type="molecule type" value="Genomic_DNA"/>
</dbReference>
<accession>A0A7H9AT59</accession>
<dbReference type="KEGG" id="cagg:HYG79_15075"/>
<dbReference type="Proteomes" id="UP000509302">
    <property type="component" value="Chromosome"/>
</dbReference>
<gene>
    <name evidence="2" type="ORF">HYG79_15075</name>
</gene>
<dbReference type="Pfam" id="PF14289">
    <property type="entry name" value="DUF4369"/>
    <property type="match status" value="1"/>
</dbReference>
<dbReference type="PROSITE" id="PS51257">
    <property type="entry name" value="PROKAR_LIPOPROTEIN"/>
    <property type="match status" value="1"/>
</dbReference>
<proteinExistence type="predicted"/>
<organism evidence="2 3">
    <name type="scientific">Costertonia aggregata</name>
    <dbReference type="NCBI Taxonomy" id="343403"/>
    <lineage>
        <taxon>Bacteria</taxon>
        <taxon>Pseudomonadati</taxon>
        <taxon>Bacteroidota</taxon>
        <taxon>Flavobacteriia</taxon>
        <taxon>Flavobacteriales</taxon>
        <taxon>Flavobacteriaceae</taxon>
        <taxon>Costertonia</taxon>
    </lineage>
</organism>